<organism evidence="14">
    <name type="scientific">Hanusia phi</name>
    <dbReference type="NCBI Taxonomy" id="3032"/>
    <lineage>
        <taxon>Eukaryota</taxon>
        <taxon>Cryptophyceae</taxon>
        <taxon>Pyrenomonadales</taxon>
        <taxon>Geminigeraceae</taxon>
        <taxon>Hanusia</taxon>
    </lineage>
</organism>
<evidence type="ECO:0000256" key="10">
    <source>
        <dbReference type="ARBA" id="ARBA00023303"/>
    </source>
</evidence>
<keyword evidence="4 11" id="KW-1133">Transmembrane helix</keyword>
<accession>A0A7S0E3L4</accession>
<dbReference type="InterPro" id="IPR015683">
    <property type="entry name" value="Ionotropic_Glu_rcpt"/>
</dbReference>
<evidence type="ECO:0000256" key="12">
    <source>
        <dbReference type="SAM" id="SignalP"/>
    </source>
</evidence>
<dbReference type="InterPro" id="IPR001320">
    <property type="entry name" value="Iontro_rcpt_C"/>
</dbReference>
<reference evidence="14" key="1">
    <citation type="submission" date="2021-01" db="EMBL/GenBank/DDBJ databases">
        <authorList>
            <person name="Corre E."/>
            <person name="Pelletier E."/>
            <person name="Niang G."/>
            <person name="Scheremetjew M."/>
            <person name="Finn R."/>
            <person name="Kale V."/>
            <person name="Holt S."/>
            <person name="Cochrane G."/>
            <person name="Meng A."/>
            <person name="Brown T."/>
            <person name="Cohen L."/>
        </authorList>
    </citation>
    <scope>NUCLEOTIDE SEQUENCE</scope>
    <source>
        <strain evidence="14">CCMP325</strain>
    </source>
</reference>
<dbReference type="AlphaFoldDB" id="A0A7S0E3L4"/>
<dbReference type="SUPFAM" id="SSF53850">
    <property type="entry name" value="Periplasmic binding protein-like II"/>
    <property type="match status" value="2"/>
</dbReference>
<dbReference type="GO" id="GO:0015276">
    <property type="term" value="F:ligand-gated monoatomic ion channel activity"/>
    <property type="evidence" value="ECO:0007669"/>
    <property type="project" value="InterPro"/>
</dbReference>
<evidence type="ECO:0000256" key="9">
    <source>
        <dbReference type="ARBA" id="ARBA00023286"/>
    </source>
</evidence>
<dbReference type="EMBL" id="HBEO01005932">
    <property type="protein sequence ID" value="CAD8472513.1"/>
    <property type="molecule type" value="Transcribed_RNA"/>
</dbReference>
<keyword evidence="8" id="KW-0325">Glycoprotein</keyword>
<dbReference type="PANTHER" id="PTHR18966">
    <property type="entry name" value="IONOTROPIC GLUTAMATE RECEPTOR"/>
    <property type="match status" value="1"/>
</dbReference>
<keyword evidence="3 11" id="KW-0812">Transmembrane</keyword>
<evidence type="ECO:0000256" key="11">
    <source>
        <dbReference type="SAM" id="Phobius"/>
    </source>
</evidence>
<evidence type="ECO:0000256" key="2">
    <source>
        <dbReference type="ARBA" id="ARBA00022448"/>
    </source>
</evidence>
<evidence type="ECO:0000256" key="6">
    <source>
        <dbReference type="ARBA" id="ARBA00023136"/>
    </source>
</evidence>
<evidence type="ECO:0000313" key="14">
    <source>
        <dbReference type="EMBL" id="CAD8472513.1"/>
    </source>
</evidence>
<keyword evidence="9" id="KW-1071">Ligand-gated ion channel</keyword>
<evidence type="ECO:0000256" key="1">
    <source>
        <dbReference type="ARBA" id="ARBA00004141"/>
    </source>
</evidence>
<keyword evidence="6 11" id="KW-0472">Membrane</keyword>
<comment type="subcellular location">
    <subcellularLocation>
        <location evidence="1">Membrane</location>
        <topology evidence="1">Multi-pass membrane protein</topology>
    </subcellularLocation>
</comment>
<keyword evidence="2" id="KW-0813">Transport</keyword>
<keyword evidence="12" id="KW-0732">Signal</keyword>
<sequence>MRRDLLHMPSSLSLRSTALSQLLSLLFVLLALPRTHARTPDYHSARKTLLLRPRSLLDSEVQGALKGNISAEHALRKLLFTPVSVPIWDSPYSPSQTNADLFLGVTFRVIVYQVPPFVNIEDPEAAVLGDPGNVKQKRNYVNGKISGLVIDLLEQIKTLLNCEIEYYYPCRASDTTCSSSDFTSSTAALQMLAVDSPASSLFHGGGADLCPNYNCLVGGNVKISEENLRNFFFTQPFLQNGFVLVARSGEAEPRIMSWADPMTSFVWTVVIIELIVVGLGLCFTEGYGFINSLSEFRWSPLRLLVEGMYWSLLQLFGAATRSPVTVAGKILLVTQLFFKLLLISTYTGNLNSFLSTIPTSTKVQRIEDFFRTTKGFSKSNSICVPVENPSVQQYLNLLSDNNPDFQFQQVNGTTVDDCLMAVYLNKATATLYDQPVVVSKLASSFYQNSLCGNVGGYCVDNNLTSVPAVTNLSSNVTVSINPPVTLEVLGQDSCICPERDAGYNCINKNNYQFVSVQGSLVTVGELFNNFGYGLAFRRSSDAQALKYTTFNQAILYLQELGILQDIISQWLPDGSQLVCPGSGQGAVTLQLKNVSGLFLFTACGILLGTMVGLGELFVKFCIACFYCCKELKQRVEAEIQDYQDMIKREQGISVEPELSEHGKFVQNIVDTLDETKDKISEIESILRRFAK</sequence>
<keyword evidence="7" id="KW-0675">Receptor</keyword>
<dbReference type="Gene3D" id="1.10.287.70">
    <property type="match status" value="1"/>
</dbReference>
<dbReference type="Pfam" id="PF00060">
    <property type="entry name" value="Lig_chan"/>
    <property type="match status" value="1"/>
</dbReference>
<dbReference type="GO" id="GO:0016020">
    <property type="term" value="C:membrane"/>
    <property type="evidence" value="ECO:0007669"/>
    <property type="project" value="UniProtKB-SubCell"/>
</dbReference>
<feature type="signal peptide" evidence="12">
    <location>
        <begin position="1"/>
        <end position="37"/>
    </location>
</feature>
<evidence type="ECO:0000256" key="8">
    <source>
        <dbReference type="ARBA" id="ARBA00023180"/>
    </source>
</evidence>
<name>A0A7S0E3L4_9CRYP</name>
<dbReference type="Gene3D" id="3.40.190.10">
    <property type="entry name" value="Periplasmic binding protein-like II"/>
    <property type="match status" value="3"/>
</dbReference>
<keyword evidence="5" id="KW-0406">Ion transport</keyword>
<evidence type="ECO:0000256" key="4">
    <source>
        <dbReference type="ARBA" id="ARBA00022989"/>
    </source>
</evidence>
<evidence type="ECO:0000256" key="7">
    <source>
        <dbReference type="ARBA" id="ARBA00023170"/>
    </source>
</evidence>
<proteinExistence type="predicted"/>
<feature type="transmembrane region" description="Helical" evidence="11">
    <location>
        <begin position="597"/>
        <end position="618"/>
    </location>
</feature>
<keyword evidence="10" id="KW-0407">Ion channel</keyword>
<feature type="chain" id="PRO_5030815979" description="Ionotropic glutamate receptor C-terminal domain-containing protein" evidence="12">
    <location>
        <begin position="38"/>
        <end position="691"/>
    </location>
</feature>
<feature type="domain" description="Ionotropic glutamate receptor C-terminal" evidence="13">
    <location>
        <begin position="266"/>
        <end position="605"/>
    </location>
</feature>
<evidence type="ECO:0000256" key="3">
    <source>
        <dbReference type="ARBA" id="ARBA00022692"/>
    </source>
</evidence>
<evidence type="ECO:0000259" key="13">
    <source>
        <dbReference type="Pfam" id="PF00060"/>
    </source>
</evidence>
<gene>
    <name evidence="14" type="ORF">HPHI1048_LOCUS4207</name>
</gene>
<protein>
    <recommendedName>
        <fullName evidence="13">Ionotropic glutamate receptor C-terminal domain-containing protein</fullName>
    </recommendedName>
</protein>
<evidence type="ECO:0000256" key="5">
    <source>
        <dbReference type="ARBA" id="ARBA00023065"/>
    </source>
</evidence>